<feature type="domain" description="Acyl-CoA dehydrogenase/oxidase N-terminal" evidence="7">
    <location>
        <begin position="109"/>
        <end position="204"/>
    </location>
</feature>
<feature type="domain" description="Carrier" evidence="6">
    <location>
        <begin position="17"/>
        <end position="84"/>
    </location>
</feature>
<keyword evidence="9" id="KW-1185">Reference proteome</keyword>
<keyword evidence="4" id="KW-0274">FAD</keyword>
<dbReference type="Pfam" id="PF00441">
    <property type="entry name" value="Acyl-CoA_dh_1"/>
    <property type="match status" value="1"/>
</dbReference>
<evidence type="ECO:0000256" key="4">
    <source>
        <dbReference type="ARBA" id="ARBA00022827"/>
    </source>
</evidence>
<dbReference type="Proteomes" id="UP000092598">
    <property type="component" value="Chromosome"/>
</dbReference>
<evidence type="ECO:0000313" key="8">
    <source>
        <dbReference type="EMBL" id="ANS70544.1"/>
    </source>
</evidence>
<evidence type="ECO:0000256" key="2">
    <source>
        <dbReference type="ARBA" id="ARBA00009347"/>
    </source>
</evidence>
<accession>A0A1B1MPQ1</accession>
<feature type="domain" description="Acyl-CoA dehydrogenase/oxidase C-terminal" evidence="5">
    <location>
        <begin position="332"/>
        <end position="453"/>
    </location>
</feature>
<dbReference type="InterPro" id="IPR036736">
    <property type="entry name" value="ACP-like_sf"/>
</dbReference>
<protein>
    <submittedName>
        <fullName evidence="8">Acyl-CoA dehydrogenase type 2</fullName>
    </submittedName>
</protein>
<comment type="similarity">
    <text evidence="2">Belongs to the acyl-CoA dehydrogenase family.</text>
</comment>
<evidence type="ECO:0000259" key="5">
    <source>
        <dbReference type="Pfam" id="PF00441"/>
    </source>
</evidence>
<dbReference type="SUPFAM" id="SSF47336">
    <property type="entry name" value="ACP-like"/>
    <property type="match status" value="1"/>
</dbReference>
<sequence>MTATQHKPLPGTKVRDAVVAAAAEILGADTDTLRRDGRLHALPAFNSFRMVDMLEQLEERLGVEADPARLTPQTLRTVDGLCRLFAHAQEQPAAEPPPVSLGERLSPVRSVVREHAAATDREASFPEAALKALRRSGLLGLLVPKEYGGLGGTTTDLIDVVGELARECLSVAMIYVMHCQQAAVLVEHADDALRAALLPRVADGTLYLGSVTTDPGNRGRLLSVSSGLRGDDTTLHVDRDAPVVTGGTHADGFLISMRALGASSPESLTLVYADREQLRITVTGDWNPLGMRATHSVPMRLTGDVPARQTVGRPGGFRDIALATMAPLAHLGWAACWLGAADGALARVVRHLRTQRDRVDLHSDLLLHRLSRVRQRLDTVHALIRHATQALPGERRDLTSAPVQLLLNTVKLTASEQCPAAVDELVQLMGMFHGYLRDSPLALERTLRDLRSAPLNYSNDRLHAADGALVLMDQEVRHAVSSRLT</sequence>
<evidence type="ECO:0000313" key="9">
    <source>
        <dbReference type="Proteomes" id="UP000092598"/>
    </source>
</evidence>
<comment type="cofactor">
    <cofactor evidence="1">
        <name>FAD</name>
        <dbReference type="ChEBI" id="CHEBI:57692"/>
    </cofactor>
</comment>
<dbReference type="STRING" id="1915.SLINC_8320"/>
<dbReference type="InterPro" id="IPR009081">
    <property type="entry name" value="PP-bd_ACP"/>
</dbReference>
<reference evidence="8 9" key="1">
    <citation type="submission" date="2016-07" db="EMBL/GenBank/DDBJ databases">
        <title>Enhancement of antibiotic productionsby engineered nitrateutilization in actinobacteria.</title>
        <authorList>
            <person name="Meng S.C."/>
        </authorList>
    </citation>
    <scope>NUCLEOTIDE SEQUENCE [LARGE SCALE GENOMIC DNA]</scope>
    <source>
        <strain evidence="8 9">NRRL 2936</strain>
    </source>
</reference>
<dbReference type="SUPFAM" id="SSF56645">
    <property type="entry name" value="Acyl-CoA dehydrogenase NM domain-like"/>
    <property type="match status" value="1"/>
</dbReference>
<dbReference type="EMBL" id="CP016438">
    <property type="protein sequence ID" value="ANS70544.1"/>
    <property type="molecule type" value="Genomic_DNA"/>
</dbReference>
<dbReference type="InterPro" id="IPR036250">
    <property type="entry name" value="AcylCo_DH-like_C"/>
</dbReference>
<dbReference type="Gene3D" id="1.10.1200.10">
    <property type="entry name" value="ACP-like"/>
    <property type="match status" value="1"/>
</dbReference>
<name>A0A1B1MPQ1_STRLN</name>
<proteinExistence type="inferred from homology"/>
<dbReference type="GO" id="GO:0050660">
    <property type="term" value="F:flavin adenine dinucleotide binding"/>
    <property type="evidence" value="ECO:0007669"/>
    <property type="project" value="InterPro"/>
</dbReference>
<evidence type="ECO:0000259" key="6">
    <source>
        <dbReference type="Pfam" id="PF00550"/>
    </source>
</evidence>
<evidence type="ECO:0000256" key="3">
    <source>
        <dbReference type="ARBA" id="ARBA00022630"/>
    </source>
</evidence>
<dbReference type="Pfam" id="PF02771">
    <property type="entry name" value="Acyl-CoA_dh_N"/>
    <property type="match status" value="1"/>
</dbReference>
<dbReference type="PANTHER" id="PTHR43884:SF12">
    <property type="entry name" value="ISOVALERYL-COA DEHYDROGENASE, MITOCHONDRIAL-RELATED"/>
    <property type="match status" value="1"/>
</dbReference>
<evidence type="ECO:0000256" key="1">
    <source>
        <dbReference type="ARBA" id="ARBA00001974"/>
    </source>
</evidence>
<dbReference type="InterPro" id="IPR037069">
    <property type="entry name" value="AcylCoA_DH/ox_N_sf"/>
</dbReference>
<dbReference type="Gene3D" id="1.10.540.10">
    <property type="entry name" value="Acyl-CoA dehydrogenase/oxidase, N-terminal domain"/>
    <property type="match status" value="1"/>
</dbReference>
<dbReference type="GO" id="GO:0003995">
    <property type="term" value="F:acyl-CoA dehydrogenase activity"/>
    <property type="evidence" value="ECO:0007669"/>
    <property type="project" value="TreeGrafter"/>
</dbReference>
<dbReference type="InterPro" id="IPR009100">
    <property type="entry name" value="AcylCoA_DH/oxidase_NM_dom_sf"/>
</dbReference>
<dbReference type="PANTHER" id="PTHR43884">
    <property type="entry name" value="ACYL-COA DEHYDROGENASE"/>
    <property type="match status" value="1"/>
</dbReference>
<dbReference type="InterPro" id="IPR013786">
    <property type="entry name" value="AcylCoA_DH/ox_N"/>
</dbReference>
<dbReference type="PATRIC" id="fig|1915.4.peg.9161"/>
<dbReference type="Pfam" id="PF00550">
    <property type="entry name" value="PP-binding"/>
    <property type="match status" value="1"/>
</dbReference>
<dbReference type="KEGG" id="sls:SLINC_8320"/>
<dbReference type="InterPro" id="IPR009075">
    <property type="entry name" value="AcylCo_DH/oxidase_C"/>
</dbReference>
<dbReference type="RefSeq" id="WP_107406767.1">
    <property type="nucleotide sequence ID" value="NZ_CP016438.1"/>
</dbReference>
<dbReference type="AlphaFoldDB" id="A0A1B1MPQ1"/>
<organism evidence="8 9">
    <name type="scientific">Streptomyces lincolnensis</name>
    <dbReference type="NCBI Taxonomy" id="1915"/>
    <lineage>
        <taxon>Bacteria</taxon>
        <taxon>Bacillati</taxon>
        <taxon>Actinomycetota</taxon>
        <taxon>Actinomycetes</taxon>
        <taxon>Kitasatosporales</taxon>
        <taxon>Streptomycetaceae</taxon>
        <taxon>Streptomyces</taxon>
    </lineage>
</organism>
<dbReference type="InterPro" id="IPR046373">
    <property type="entry name" value="Acyl-CoA_Oxase/DH_mid-dom_sf"/>
</dbReference>
<dbReference type="SUPFAM" id="SSF47203">
    <property type="entry name" value="Acyl-CoA dehydrogenase C-terminal domain-like"/>
    <property type="match status" value="1"/>
</dbReference>
<evidence type="ECO:0000259" key="7">
    <source>
        <dbReference type="Pfam" id="PF02771"/>
    </source>
</evidence>
<dbReference type="Gene3D" id="2.40.110.10">
    <property type="entry name" value="Butyryl-CoA Dehydrogenase, subunit A, domain 2"/>
    <property type="match status" value="1"/>
</dbReference>
<keyword evidence="3" id="KW-0285">Flavoprotein</keyword>
<dbReference type="Gene3D" id="1.20.140.10">
    <property type="entry name" value="Butyryl-CoA Dehydrogenase, subunit A, domain 3"/>
    <property type="match status" value="1"/>
</dbReference>
<gene>
    <name evidence="8" type="ORF">SLINC_8320</name>
</gene>